<dbReference type="EMBL" id="CP025189">
    <property type="protein sequence ID" value="AWV23294.1"/>
    <property type="molecule type" value="Genomic_DNA"/>
</dbReference>
<proteinExistence type="predicted"/>
<sequence length="197" mass="21455">MNEHERPARPGHKWIRNFRTGKWLEHRIGDAVPEGFGVSVRLSMADGNSVFSAEELKEMSGIHDQARAIVARVLGDAPAPSASTPSRITVMDRDPVARQTVRQVLGDAEFQKLTAEGVRSPIRAAVAAFWGQDESRTDAQVVGLFDAIKPLLASGITSMVQSSQQDTAVIDRRNGGKGWDEYDETFAIRSGGLSGRL</sequence>
<dbReference type="RefSeq" id="WP_397540483.1">
    <property type="nucleotide sequence ID" value="NZ_CP025189.1"/>
</dbReference>
<gene>
    <name evidence="1" type="ORF">RADP37_05367</name>
</gene>
<dbReference type="AlphaFoldDB" id="A0A4Y1N0G6"/>
<protein>
    <submittedName>
        <fullName evidence="1">Uncharacterized protein</fullName>
    </submittedName>
</protein>
<name>A0A4Y1N0G6_9PROT</name>
<accession>A0A4Y1N0G6</accession>
<reference evidence="1" key="1">
    <citation type="submission" date="2017-12" db="EMBL/GenBank/DDBJ databases">
        <authorList>
            <person name="Martens C."/>
            <person name="Dahlstrom E."/>
            <person name="Barbian K."/>
            <person name="Sykora L."/>
            <person name="Ricklefs S."/>
            <person name="Bruno D."/>
            <person name="Anzick I."/>
            <person name="Myles I."/>
            <person name="Datta S.K."/>
        </authorList>
    </citation>
    <scope>NUCLEOTIDE SEQUENCE</scope>
    <source>
        <strain evidence="1">AD2</strain>
    </source>
</reference>
<organism evidence="1">
    <name type="scientific">Roseomonas mucosa</name>
    <dbReference type="NCBI Taxonomy" id="207340"/>
    <lineage>
        <taxon>Bacteria</taxon>
        <taxon>Pseudomonadati</taxon>
        <taxon>Pseudomonadota</taxon>
        <taxon>Alphaproteobacteria</taxon>
        <taxon>Acetobacterales</taxon>
        <taxon>Roseomonadaceae</taxon>
        <taxon>Roseomonas</taxon>
    </lineage>
</organism>
<evidence type="ECO:0000313" key="1">
    <source>
        <dbReference type="EMBL" id="AWV23294.1"/>
    </source>
</evidence>